<reference evidence="10 11" key="1">
    <citation type="submission" date="2017-09" db="EMBL/GenBank/DDBJ databases">
        <title>Genome sequencing of Besnoitia besnoiti strain Bb-Ger1.</title>
        <authorList>
            <person name="Schares G."/>
            <person name="Venepally P."/>
            <person name="Lorenzi H.A."/>
        </authorList>
    </citation>
    <scope>NUCLEOTIDE SEQUENCE [LARGE SCALE GENOMIC DNA]</scope>
    <source>
        <strain evidence="10 11">Bb-Ger1</strain>
    </source>
</reference>
<evidence type="ECO:0000256" key="4">
    <source>
        <dbReference type="ARBA" id="ARBA00022553"/>
    </source>
</evidence>
<comment type="similarity">
    <text evidence="2">Belongs to the flagellar radial spoke RSP3 family.</text>
</comment>
<evidence type="ECO:0000256" key="9">
    <source>
        <dbReference type="SAM" id="MobiDB-lite"/>
    </source>
</evidence>
<dbReference type="InterPro" id="IPR009290">
    <property type="entry name" value="Radial_spoke_3"/>
</dbReference>
<comment type="caution">
    <text evidence="10">The sequence shown here is derived from an EMBL/GenBank/DDBJ whole genome shotgun (WGS) entry which is preliminary data.</text>
</comment>
<gene>
    <name evidence="10" type="ORF">BESB_012770</name>
</gene>
<feature type="region of interest" description="Disordered" evidence="9">
    <location>
        <begin position="18"/>
        <end position="43"/>
    </location>
</feature>
<keyword evidence="4" id="KW-0597">Phosphoprotein</keyword>
<protein>
    <submittedName>
        <fullName evidence="10">Radial spoke protein 3 protein</fullName>
    </submittedName>
</protein>
<feature type="region of interest" description="Disordered" evidence="9">
    <location>
        <begin position="367"/>
        <end position="389"/>
    </location>
</feature>
<dbReference type="STRING" id="94643.A0A2A9M3X7"/>
<keyword evidence="7" id="KW-0206">Cytoskeleton</keyword>
<dbReference type="RefSeq" id="XP_029216674.1">
    <property type="nucleotide sequence ID" value="XM_029360007.1"/>
</dbReference>
<keyword evidence="11" id="KW-1185">Reference proteome</keyword>
<accession>A0A2A9M3X7</accession>
<dbReference type="KEGG" id="bbes:BESB_012770"/>
<dbReference type="GeneID" id="40306339"/>
<dbReference type="OrthoDB" id="313308at2759"/>
<sequence length="389" mass="45404">MSETEFLSLLFPCAQPLLSRPPDADAEARRMRRQLQKAKAATADPFKRDRLLTPLPVSGRQHMQLQTEEHLIELTEHAKSFMAETQTEPWMDRPSTPIFRPHREEVHASTQILDGDLFAFDEEVVPILEVIVGKVLEQSITEVLEEEELAALKKQQDEYERARMLELIEVQRLEAAERRRSEEIQRRRAQAEAWHEVKRTAYRKMLAMDFAATHRRGRSQLILRQLAESANLFMHPKVGAVCVSFWPSLLKQTTSQVCFPAPAATSRRRGVPYSLRKRLLSDYAERDRDVERMVMEKQDEQRRVRLEQLRFKAERRARIKREAEEREEMQAVDTLEAEREWEIAEAARLEQEALEEARRAEEEALLEAERNANRAAGQQQWEGSEDGED</sequence>
<evidence type="ECO:0000256" key="6">
    <source>
        <dbReference type="ARBA" id="ARBA00023069"/>
    </source>
</evidence>
<evidence type="ECO:0000256" key="2">
    <source>
        <dbReference type="ARBA" id="ARBA00006737"/>
    </source>
</evidence>
<organism evidence="10 11">
    <name type="scientific">Besnoitia besnoiti</name>
    <name type="common">Apicomplexan protozoan</name>
    <dbReference type="NCBI Taxonomy" id="94643"/>
    <lineage>
        <taxon>Eukaryota</taxon>
        <taxon>Sar</taxon>
        <taxon>Alveolata</taxon>
        <taxon>Apicomplexa</taxon>
        <taxon>Conoidasida</taxon>
        <taxon>Coccidia</taxon>
        <taxon>Eucoccidiorida</taxon>
        <taxon>Eimeriorina</taxon>
        <taxon>Sarcocystidae</taxon>
        <taxon>Besnoitia</taxon>
    </lineage>
</organism>
<dbReference type="VEuPathDB" id="ToxoDB:BESB_012770"/>
<keyword evidence="5" id="KW-0282">Flagellum</keyword>
<dbReference type="Pfam" id="PF06098">
    <property type="entry name" value="Radial_spoke_3"/>
    <property type="match status" value="1"/>
</dbReference>
<dbReference type="Proteomes" id="UP000224006">
    <property type="component" value="Chromosome IX"/>
</dbReference>
<keyword evidence="6" id="KW-0969">Cilium</keyword>
<evidence type="ECO:0000256" key="1">
    <source>
        <dbReference type="ARBA" id="ARBA00004611"/>
    </source>
</evidence>
<evidence type="ECO:0000256" key="8">
    <source>
        <dbReference type="ARBA" id="ARBA00023273"/>
    </source>
</evidence>
<proteinExistence type="inferred from homology"/>
<evidence type="ECO:0000256" key="5">
    <source>
        <dbReference type="ARBA" id="ARBA00022846"/>
    </source>
</evidence>
<evidence type="ECO:0000313" key="11">
    <source>
        <dbReference type="Proteomes" id="UP000224006"/>
    </source>
</evidence>
<keyword evidence="8" id="KW-0966">Cell projection</keyword>
<dbReference type="GO" id="GO:0005929">
    <property type="term" value="C:cilium"/>
    <property type="evidence" value="ECO:0007669"/>
    <property type="project" value="TreeGrafter"/>
</dbReference>
<evidence type="ECO:0000313" key="10">
    <source>
        <dbReference type="EMBL" id="PFH32665.1"/>
    </source>
</evidence>
<keyword evidence="3" id="KW-0963">Cytoplasm</keyword>
<evidence type="ECO:0000256" key="3">
    <source>
        <dbReference type="ARBA" id="ARBA00022490"/>
    </source>
</evidence>
<dbReference type="AlphaFoldDB" id="A0A2A9M3X7"/>
<name>A0A2A9M3X7_BESBE</name>
<dbReference type="PANTHER" id="PTHR21648">
    <property type="entry name" value="FLAGELLAR RADIAL SPOKE PROTEIN 3"/>
    <property type="match status" value="1"/>
</dbReference>
<evidence type="ECO:0000256" key="7">
    <source>
        <dbReference type="ARBA" id="ARBA00023212"/>
    </source>
</evidence>
<comment type="subcellular location">
    <subcellularLocation>
        <location evidence="1">Cytoplasm</location>
        <location evidence="1">Cytoskeleton</location>
        <location evidence="1">Flagellum axoneme</location>
    </subcellularLocation>
</comment>
<dbReference type="EMBL" id="NWUJ01000010">
    <property type="protein sequence ID" value="PFH32665.1"/>
    <property type="molecule type" value="Genomic_DNA"/>
</dbReference>
<dbReference type="PANTHER" id="PTHR21648:SF0">
    <property type="entry name" value="RADIAL SPOKE HEAD PROTEIN 3 HOMOLOG"/>
    <property type="match status" value="1"/>
</dbReference>